<dbReference type="NCBIfam" id="TIGR00239">
    <property type="entry name" value="2oxo_dh_E1"/>
    <property type="match status" value="1"/>
</dbReference>
<evidence type="ECO:0000256" key="4">
    <source>
        <dbReference type="ARBA" id="ARBA00023002"/>
    </source>
</evidence>
<protein>
    <recommendedName>
        <fullName evidence="6">Transketolase-like pyrimidine-binding domain-containing protein</fullName>
    </recommendedName>
</protein>
<dbReference type="Pfam" id="PF16870">
    <property type="entry name" value="OxoGdeHyase_C"/>
    <property type="match status" value="1"/>
</dbReference>
<dbReference type="InterPro" id="IPR011603">
    <property type="entry name" value="2oxoglutarate_DH_E1"/>
</dbReference>
<dbReference type="InterPro" id="IPR001017">
    <property type="entry name" value="DH_E1"/>
</dbReference>
<dbReference type="GO" id="GO:0030976">
    <property type="term" value="F:thiamine pyrophosphate binding"/>
    <property type="evidence" value="ECO:0007669"/>
    <property type="project" value="InterPro"/>
</dbReference>
<proteinExistence type="inferred from homology"/>
<dbReference type="PANTHER" id="PTHR23152:SF4">
    <property type="entry name" value="2-OXOADIPATE DEHYDROGENASE COMPLEX COMPONENT E1"/>
    <property type="match status" value="1"/>
</dbReference>
<dbReference type="Gene3D" id="3.40.50.970">
    <property type="match status" value="1"/>
</dbReference>
<dbReference type="InterPro" id="IPR031717">
    <property type="entry name" value="ODO-1/KGD_C"/>
</dbReference>
<dbReference type="GO" id="GO:0016624">
    <property type="term" value="F:oxidoreductase activity, acting on the aldehyde or oxo group of donors, disulfide as acceptor"/>
    <property type="evidence" value="ECO:0007669"/>
    <property type="project" value="InterPro"/>
</dbReference>
<dbReference type="SUPFAM" id="SSF52518">
    <property type="entry name" value="Thiamin diphosphate-binding fold (THDP-binding)"/>
    <property type="match status" value="2"/>
</dbReference>
<dbReference type="PIRSF" id="PIRSF000157">
    <property type="entry name" value="Oxoglu_dh_E1"/>
    <property type="match status" value="1"/>
</dbReference>
<evidence type="ECO:0000256" key="1">
    <source>
        <dbReference type="ARBA" id="ARBA00001964"/>
    </source>
</evidence>
<dbReference type="Gene3D" id="1.10.287.1150">
    <property type="entry name" value="TPP helical domain"/>
    <property type="match status" value="1"/>
</dbReference>
<dbReference type="InterPro" id="IPR042179">
    <property type="entry name" value="KGD_C_sf"/>
</dbReference>
<keyword evidence="8" id="KW-1185">Reference proteome</keyword>
<dbReference type="InterPro" id="IPR029061">
    <property type="entry name" value="THDP-binding"/>
</dbReference>
<dbReference type="SMART" id="SM00861">
    <property type="entry name" value="Transket_pyr"/>
    <property type="match status" value="1"/>
</dbReference>
<dbReference type="NCBIfam" id="NF006914">
    <property type="entry name" value="PRK09404.1"/>
    <property type="match status" value="1"/>
</dbReference>
<evidence type="ECO:0000256" key="5">
    <source>
        <dbReference type="ARBA" id="ARBA00023052"/>
    </source>
</evidence>
<accession>A0AA38I9V0</accession>
<dbReference type="Gene3D" id="3.40.50.12470">
    <property type="match status" value="1"/>
</dbReference>
<dbReference type="Proteomes" id="UP001168821">
    <property type="component" value="Unassembled WGS sequence"/>
</dbReference>
<evidence type="ECO:0000259" key="6">
    <source>
        <dbReference type="SMART" id="SM00861"/>
    </source>
</evidence>
<dbReference type="InterPro" id="IPR005475">
    <property type="entry name" value="Transketolase-like_Pyr-bd"/>
</dbReference>
<dbReference type="AlphaFoldDB" id="A0AA38I9V0"/>
<keyword evidence="3" id="KW-0809">Transit peptide</keyword>
<dbReference type="Pfam" id="PF02779">
    <property type="entry name" value="Transket_pyr"/>
    <property type="match status" value="1"/>
</dbReference>
<keyword evidence="5" id="KW-0786">Thiamine pyrophosphate</keyword>
<sequence>MYLKLCKTYLFNKLGGSLSRPQTHKLSRSYHSDNVFGFKGKSRIVHKVSEDVLSNRCNQSNFYRLVTAYRQHAHKNADINPVALTREINISSELDPKHYCLTQNDKINFLGIINMGKEEGTVAEATDFLRNVYAKNIAVEFTHLENEDEIEWFAKRTEEIVPEKVDTDTKLRLAVELIRSQNFDNFLGNKFTGVKRYGGEGAESMMAFFSEFFRLTAEENVEQLVIAMPHRGRLNLLTGMLNFPPVRMFAKLKGRNNFPKKYDVTGDVLSHFISSTDLQFGSKVLHVSLLYNPSHLEAVNPVSMGKTRAKQLESQDGDYGHEQVWSDKILNLQVHGDAAIIGQGVNQECLALSGTPHFEIGGSIHLVVNNQLGFTTPADRGRSSRYCTDLAKMISAPVVHVNGDFPEMVLKATKLAFEYQRKFRKDVFIDMNCYRQWGHNELDDPTFTNPSLYGIIRSRRTVPDQYFKTLVDEGVMTEEQRDTIVQEHTKWLNQHLKAVDNYIPEDIYFKKQWQGFMQAEESVSTWDTGIHLDLLTYIGSKSVKYPEDFNIHPTLLKTHVKNRLAKVGEGIGIDWSTAETLALGSLLYEGYNVRISGQDVGRGTFSHRHVMLVDQKTNHIYIPLNNLHDKQQCFLEIANSILSEEAVLGYEYGMSIESPKNLIIWEAQFGDFFNGAQIMLDTFVSTGETKWLWTSGLVILLPHGYDGAGPEHSSARIERFLQMTDSKEDSVDGDNVNMQVCQPSTPAQYFHLLRRQMLRNFRKPLIIIAPKTLLRLSSATSNFADMAPQTAFLPVISDDTCDPAKVETVLVTSGKHYYTLAEKRESLNIKTTAIIRLESYSPFPTLQLQQEVAKFPNAKTYVWCQEEPQNMGAWTFVKPRFENLVGRKIRFCGRPTQAAPAVGIGALHEEQINYIINKPFTAEND</sequence>
<evidence type="ECO:0000256" key="3">
    <source>
        <dbReference type="ARBA" id="ARBA00022946"/>
    </source>
</evidence>
<feature type="domain" description="Transketolase-like pyrimidine-binding" evidence="6">
    <location>
        <begin position="573"/>
        <end position="776"/>
    </location>
</feature>
<dbReference type="Gene3D" id="3.40.50.11610">
    <property type="entry name" value="Multifunctional 2-oxoglutarate metabolism enzyme, C-terminal domain"/>
    <property type="match status" value="1"/>
</dbReference>
<reference evidence="7" key="1">
    <citation type="journal article" date="2023" name="G3 (Bethesda)">
        <title>Whole genome assemblies of Zophobas morio and Tenebrio molitor.</title>
        <authorList>
            <person name="Kaur S."/>
            <person name="Stinson S.A."/>
            <person name="diCenzo G.C."/>
        </authorList>
    </citation>
    <scope>NUCLEOTIDE SEQUENCE</scope>
    <source>
        <strain evidence="7">QUZm001</strain>
    </source>
</reference>
<organism evidence="7 8">
    <name type="scientific">Zophobas morio</name>
    <dbReference type="NCBI Taxonomy" id="2755281"/>
    <lineage>
        <taxon>Eukaryota</taxon>
        <taxon>Metazoa</taxon>
        <taxon>Ecdysozoa</taxon>
        <taxon>Arthropoda</taxon>
        <taxon>Hexapoda</taxon>
        <taxon>Insecta</taxon>
        <taxon>Pterygota</taxon>
        <taxon>Neoptera</taxon>
        <taxon>Endopterygota</taxon>
        <taxon>Coleoptera</taxon>
        <taxon>Polyphaga</taxon>
        <taxon>Cucujiformia</taxon>
        <taxon>Tenebrionidae</taxon>
        <taxon>Zophobas</taxon>
    </lineage>
</organism>
<name>A0AA38I9V0_9CUCU</name>
<dbReference type="CDD" id="cd02016">
    <property type="entry name" value="TPP_E1_OGDC_like"/>
    <property type="match status" value="1"/>
</dbReference>
<dbReference type="Pfam" id="PF00676">
    <property type="entry name" value="E1_dh"/>
    <property type="match status" value="1"/>
</dbReference>
<dbReference type="EMBL" id="JALNTZ010000006">
    <property type="protein sequence ID" value="KAJ3650129.1"/>
    <property type="molecule type" value="Genomic_DNA"/>
</dbReference>
<comment type="cofactor">
    <cofactor evidence="1">
        <name>thiamine diphosphate</name>
        <dbReference type="ChEBI" id="CHEBI:58937"/>
    </cofactor>
</comment>
<comment type="similarity">
    <text evidence="2">Belongs to the alpha-ketoglutarate dehydrogenase family.</text>
</comment>
<evidence type="ECO:0000313" key="8">
    <source>
        <dbReference type="Proteomes" id="UP001168821"/>
    </source>
</evidence>
<gene>
    <name evidence="7" type="ORF">Zmor_021837</name>
</gene>
<comment type="caution">
    <text evidence="7">The sequence shown here is derived from an EMBL/GenBank/DDBJ whole genome shotgun (WGS) entry which is preliminary data.</text>
</comment>
<dbReference type="NCBIfam" id="NF008907">
    <property type="entry name" value="PRK12270.1"/>
    <property type="match status" value="1"/>
</dbReference>
<evidence type="ECO:0000256" key="2">
    <source>
        <dbReference type="ARBA" id="ARBA00006936"/>
    </source>
</evidence>
<evidence type="ECO:0000313" key="7">
    <source>
        <dbReference type="EMBL" id="KAJ3650129.1"/>
    </source>
</evidence>
<dbReference type="PANTHER" id="PTHR23152">
    <property type="entry name" value="2-OXOGLUTARATE DEHYDROGENASE"/>
    <property type="match status" value="1"/>
</dbReference>
<keyword evidence="4" id="KW-0560">Oxidoreductase</keyword>